<comment type="caution">
    <text evidence="2">The sequence shown here is derived from an EMBL/GenBank/DDBJ whole genome shotgun (WGS) entry which is preliminary data.</text>
</comment>
<dbReference type="AlphaFoldDB" id="A0AA87ZSQ4"/>
<evidence type="ECO:0000313" key="3">
    <source>
        <dbReference type="Proteomes" id="UP001187192"/>
    </source>
</evidence>
<proteinExistence type="predicted"/>
<dbReference type="Proteomes" id="UP001187192">
    <property type="component" value="Unassembled WGS sequence"/>
</dbReference>
<dbReference type="EMBL" id="BTGU01000009">
    <property type="protein sequence ID" value="GMN39019.1"/>
    <property type="molecule type" value="Genomic_DNA"/>
</dbReference>
<name>A0AA87ZSQ4_FICCA</name>
<evidence type="ECO:0000313" key="2">
    <source>
        <dbReference type="EMBL" id="GMN39019.1"/>
    </source>
</evidence>
<feature type="compositionally biased region" description="Basic and acidic residues" evidence="1">
    <location>
        <begin position="55"/>
        <end position="65"/>
    </location>
</feature>
<protein>
    <submittedName>
        <fullName evidence="2">Uncharacterized protein</fullName>
    </submittedName>
</protein>
<evidence type="ECO:0000256" key="1">
    <source>
        <dbReference type="SAM" id="MobiDB-lite"/>
    </source>
</evidence>
<organism evidence="2 3">
    <name type="scientific">Ficus carica</name>
    <name type="common">Common fig</name>
    <dbReference type="NCBI Taxonomy" id="3494"/>
    <lineage>
        <taxon>Eukaryota</taxon>
        <taxon>Viridiplantae</taxon>
        <taxon>Streptophyta</taxon>
        <taxon>Embryophyta</taxon>
        <taxon>Tracheophyta</taxon>
        <taxon>Spermatophyta</taxon>
        <taxon>Magnoliopsida</taxon>
        <taxon>eudicotyledons</taxon>
        <taxon>Gunneridae</taxon>
        <taxon>Pentapetalae</taxon>
        <taxon>rosids</taxon>
        <taxon>fabids</taxon>
        <taxon>Rosales</taxon>
        <taxon>Moraceae</taxon>
        <taxon>Ficeae</taxon>
        <taxon>Ficus</taxon>
    </lineage>
</organism>
<sequence>MSIPKVAVGEDDDVGDGSLLSYTSELRRRSVNLAINGRHNSRSLIFRRSQRRKKRGEDAGDRGRGRELRRRLRLLVTDLAKYSVTTLAATSMVRVTATR</sequence>
<feature type="region of interest" description="Disordered" evidence="1">
    <location>
        <begin position="44"/>
        <end position="65"/>
    </location>
</feature>
<keyword evidence="3" id="KW-1185">Reference proteome</keyword>
<accession>A0AA87ZSQ4</accession>
<reference evidence="2" key="1">
    <citation type="submission" date="2023-07" db="EMBL/GenBank/DDBJ databases">
        <title>draft genome sequence of fig (Ficus carica).</title>
        <authorList>
            <person name="Takahashi T."/>
            <person name="Nishimura K."/>
        </authorList>
    </citation>
    <scope>NUCLEOTIDE SEQUENCE</scope>
</reference>
<gene>
    <name evidence="2" type="ORF">TIFTF001_008246</name>
</gene>